<evidence type="ECO:0000256" key="2">
    <source>
        <dbReference type="ARBA" id="ARBA00022747"/>
    </source>
</evidence>
<dbReference type="GO" id="GO:0004519">
    <property type="term" value="F:endonuclease activity"/>
    <property type="evidence" value="ECO:0007669"/>
    <property type="project" value="UniProtKB-KW"/>
</dbReference>
<feature type="domain" description="Type I restriction modification DNA specificity" evidence="4">
    <location>
        <begin position="242"/>
        <end position="416"/>
    </location>
</feature>
<dbReference type="InterPro" id="IPR044946">
    <property type="entry name" value="Restrct_endonuc_typeI_TRD_sf"/>
</dbReference>
<sequence length="479" mass="53216">MSELPNNWTTARLGDLAEDISYGYTAPSTREKVGPHLLRITDIQENEVLWKTVPYCEIDSEQANKYLLKENDLVFARTGATVGKSFLIRGEIPDAIFASYLIRVRCMRPEAAGYLSLYFRSQDYWRQITGFSAGIGQPNVNGSKLKELVIPLPPLAEQTRIAAKLDELLAQVDTLKARIDGIPALLKRFRQSVLTAAVSAQLTEEWRVKNTNYSNIDMNPKAKYLSTEELASAEELLRKPLPSSWEKYALEQLVEAERGIPYGIVQTGVAVSEGVPTVRCGDIKSLCIDTSDLKIVSPDIEQDYKRTRLKGGEVLLAIRGSVGNAGVASESLRNCNISREVAMIPTLPSVLPLYLAYLLQSPIGQRLLVSKVRGVAQKGINLADVKRLPVALPPYEEQNEIVFRVEQFFAYADQLQAKVDAARKRVDQMTQSILAKAFRGELVPQDPSDEPANVLLDRIKAQRTAVPNAKRGRRSVMAC</sequence>
<comment type="similarity">
    <text evidence="1">Belongs to the type-I restriction system S methylase family.</text>
</comment>
<dbReference type="Proteomes" id="UP000752172">
    <property type="component" value="Unassembled WGS sequence"/>
</dbReference>
<dbReference type="InterPro" id="IPR000055">
    <property type="entry name" value="Restrct_endonuc_typeI_TRD"/>
</dbReference>
<keyword evidence="5" id="KW-0378">Hydrolase</keyword>
<dbReference type="AlphaFoldDB" id="A0A921TB17"/>
<keyword evidence="2" id="KW-0680">Restriction system</keyword>
<keyword evidence="3" id="KW-0238">DNA-binding</keyword>
<evidence type="ECO:0000313" key="5">
    <source>
        <dbReference type="EMBL" id="HJH22544.1"/>
    </source>
</evidence>
<organism evidence="5 6">
    <name type="scientific">Pseudomonas lactis</name>
    <dbReference type="NCBI Taxonomy" id="1615674"/>
    <lineage>
        <taxon>Bacteria</taxon>
        <taxon>Pseudomonadati</taxon>
        <taxon>Pseudomonadota</taxon>
        <taxon>Gammaproteobacteria</taxon>
        <taxon>Pseudomonadales</taxon>
        <taxon>Pseudomonadaceae</taxon>
        <taxon>Pseudomonas</taxon>
    </lineage>
</organism>
<evidence type="ECO:0000256" key="3">
    <source>
        <dbReference type="ARBA" id="ARBA00023125"/>
    </source>
</evidence>
<dbReference type="Gene3D" id="3.90.220.20">
    <property type="entry name" value="DNA methylase specificity domains"/>
    <property type="match status" value="2"/>
</dbReference>
<keyword evidence="5" id="KW-0540">Nuclease</keyword>
<dbReference type="GO" id="GO:0016787">
    <property type="term" value="F:hydrolase activity"/>
    <property type="evidence" value="ECO:0007669"/>
    <property type="project" value="UniProtKB-KW"/>
</dbReference>
<feature type="domain" description="Type I restriction modification DNA specificity" evidence="4">
    <location>
        <begin position="5"/>
        <end position="182"/>
    </location>
</feature>
<evidence type="ECO:0000259" key="4">
    <source>
        <dbReference type="Pfam" id="PF01420"/>
    </source>
</evidence>
<gene>
    <name evidence="5" type="ORF">K8W20_28085</name>
</gene>
<name>A0A921TB17_9PSED</name>
<dbReference type="CDD" id="cd17256">
    <property type="entry name" value="RMtype1_S_EcoJA65PI-TRD1-CR1_like"/>
    <property type="match status" value="1"/>
</dbReference>
<dbReference type="PANTHER" id="PTHR43140:SF1">
    <property type="entry name" value="TYPE I RESTRICTION ENZYME ECOKI SPECIFICITY SUBUNIT"/>
    <property type="match status" value="1"/>
</dbReference>
<dbReference type="GO" id="GO:0003677">
    <property type="term" value="F:DNA binding"/>
    <property type="evidence" value="ECO:0007669"/>
    <property type="project" value="UniProtKB-KW"/>
</dbReference>
<evidence type="ECO:0000313" key="6">
    <source>
        <dbReference type="Proteomes" id="UP000752172"/>
    </source>
</evidence>
<dbReference type="EC" id="3.1.21.-" evidence="5"/>
<evidence type="ECO:0000256" key="1">
    <source>
        <dbReference type="ARBA" id="ARBA00010923"/>
    </source>
</evidence>
<proteinExistence type="inferred from homology"/>
<dbReference type="GO" id="GO:0009307">
    <property type="term" value="P:DNA restriction-modification system"/>
    <property type="evidence" value="ECO:0007669"/>
    <property type="project" value="UniProtKB-KW"/>
</dbReference>
<dbReference type="EMBL" id="DYTS01000474">
    <property type="protein sequence ID" value="HJH22544.1"/>
    <property type="molecule type" value="Genomic_DNA"/>
</dbReference>
<keyword evidence="5" id="KW-0255">Endonuclease</keyword>
<reference evidence="5" key="2">
    <citation type="submission" date="2021-09" db="EMBL/GenBank/DDBJ databases">
        <authorList>
            <person name="Gilroy R."/>
        </authorList>
    </citation>
    <scope>NUCLEOTIDE SEQUENCE</scope>
    <source>
        <strain evidence="5">ChiSjej2B20-17149</strain>
    </source>
</reference>
<dbReference type="Pfam" id="PF01420">
    <property type="entry name" value="Methylase_S"/>
    <property type="match status" value="2"/>
</dbReference>
<dbReference type="CDD" id="cd17521">
    <property type="entry name" value="RMtype1_S_Sau13435ORF2165P_TRD2-CR2_like"/>
    <property type="match status" value="1"/>
</dbReference>
<reference evidence="5" key="1">
    <citation type="journal article" date="2021" name="PeerJ">
        <title>Extensive microbial diversity within the chicken gut microbiome revealed by metagenomics and culture.</title>
        <authorList>
            <person name="Gilroy R."/>
            <person name="Ravi A."/>
            <person name="Getino M."/>
            <person name="Pursley I."/>
            <person name="Horton D.L."/>
            <person name="Alikhan N.F."/>
            <person name="Baker D."/>
            <person name="Gharbi K."/>
            <person name="Hall N."/>
            <person name="Watson M."/>
            <person name="Adriaenssens E.M."/>
            <person name="Foster-Nyarko E."/>
            <person name="Jarju S."/>
            <person name="Secka A."/>
            <person name="Antonio M."/>
            <person name="Oren A."/>
            <person name="Chaudhuri R.R."/>
            <person name="La Ragione R."/>
            <person name="Hildebrand F."/>
            <person name="Pallen M.J."/>
        </authorList>
    </citation>
    <scope>NUCLEOTIDE SEQUENCE</scope>
    <source>
        <strain evidence="5">ChiSjej2B20-17149</strain>
    </source>
</reference>
<accession>A0A921TB17</accession>
<comment type="caution">
    <text evidence="5">The sequence shown here is derived from an EMBL/GenBank/DDBJ whole genome shotgun (WGS) entry which is preliminary data.</text>
</comment>
<dbReference type="PANTHER" id="PTHR43140">
    <property type="entry name" value="TYPE-1 RESTRICTION ENZYME ECOKI SPECIFICITY PROTEIN"/>
    <property type="match status" value="1"/>
</dbReference>
<dbReference type="RefSeq" id="WP_278918641.1">
    <property type="nucleotide sequence ID" value="NZ_DYTS01000474.1"/>
</dbReference>
<protein>
    <submittedName>
        <fullName evidence="5">Restriction endonuclease subunit S</fullName>
        <ecNumber evidence="5">3.1.21.-</ecNumber>
    </submittedName>
</protein>
<dbReference type="InterPro" id="IPR051212">
    <property type="entry name" value="Type-I_RE_S_subunit"/>
</dbReference>
<dbReference type="SUPFAM" id="SSF116734">
    <property type="entry name" value="DNA methylase specificity domain"/>
    <property type="match status" value="2"/>
</dbReference>